<evidence type="ECO:0000313" key="2">
    <source>
        <dbReference type="EMBL" id="KAL0004387.1"/>
    </source>
</evidence>
<protein>
    <submittedName>
        <fullName evidence="2">Uncharacterized protein</fullName>
    </submittedName>
</protein>
<feature type="compositionally biased region" description="Polar residues" evidence="1">
    <location>
        <begin position="117"/>
        <end position="127"/>
    </location>
</feature>
<comment type="caution">
    <text evidence="2">The sequence shown here is derived from an EMBL/GenBank/DDBJ whole genome shotgun (WGS) entry which is preliminary data.</text>
</comment>
<feature type="compositionally biased region" description="Low complexity" evidence="1">
    <location>
        <begin position="42"/>
        <end position="62"/>
    </location>
</feature>
<keyword evidence="3" id="KW-1185">Reference proteome</keyword>
<dbReference type="Proteomes" id="UP001459277">
    <property type="component" value="Unassembled WGS sequence"/>
</dbReference>
<feature type="compositionally biased region" description="Basic and acidic residues" evidence="1">
    <location>
        <begin position="74"/>
        <end position="86"/>
    </location>
</feature>
<feature type="compositionally biased region" description="Basic and acidic residues" evidence="1">
    <location>
        <begin position="10"/>
        <end position="22"/>
    </location>
</feature>
<organism evidence="2 3">
    <name type="scientific">Lithocarpus litseifolius</name>
    <dbReference type="NCBI Taxonomy" id="425828"/>
    <lineage>
        <taxon>Eukaryota</taxon>
        <taxon>Viridiplantae</taxon>
        <taxon>Streptophyta</taxon>
        <taxon>Embryophyta</taxon>
        <taxon>Tracheophyta</taxon>
        <taxon>Spermatophyta</taxon>
        <taxon>Magnoliopsida</taxon>
        <taxon>eudicotyledons</taxon>
        <taxon>Gunneridae</taxon>
        <taxon>Pentapetalae</taxon>
        <taxon>rosids</taxon>
        <taxon>fabids</taxon>
        <taxon>Fagales</taxon>
        <taxon>Fagaceae</taxon>
        <taxon>Lithocarpus</taxon>
    </lineage>
</organism>
<evidence type="ECO:0000256" key="1">
    <source>
        <dbReference type="SAM" id="MobiDB-lite"/>
    </source>
</evidence>
<dbReference type="EMBL" id="JAZDWU010000004">
    <property type="protein sequence ID" value="KAL0004387.1"/>
    <property type="molecule type" value="Genomic_DNA"/>
</dbReference>
<accession>A0AAW2D1E2</accession>
<proteinExistence type="predicted"/>
<feature type="region of interest" description="Disordered" evidence="1">
    <location>
        <begin position="42"/>
        <end position="162"/>
    </location>
</feature>
<evidence type="ECO:0000313" key="3">
    <source>
        <dbReference type="Proteomes" id="UP001459277"/>
    </source>
</evidence>
<gene>
    <name evidence="2" type="ORF">SO802_011948</name>
</gene>
<feature type="compositionally biased region" description="Basic and acidic residues" evidence="1">
    <location>
        <begin position="142"/>
        <end position="153"/>
    </location>
</feature>
<sequence length="171" mass="18928">MRGGAGMGQDKTRRGGDEDPILRPRPAPLPSLIGLLAPDALPISLRRPPPLRQTLPQQARQASSLPRLRVPGNDLKKLIDSHRKCADPSPGSEFPLPALQGRRSLPLPRRSPPRSQAPESTGRQGQGDSEDRRSWTRTRLHRSSEELYTRDRYSLVQGTGGSTRIHSLLRC</sequence>
<reference evidence="2 3" key="1">
    <citation type="submission" date="2024-01" db="EMBL/GenBank/DDBJ databases">
        <title>A telomere-to-telomere, gap-free genome of sweet tea (Lithocarpus litseifolius).</title>
        <authorList>
            <person name="Zhou J."/>
        </authorList>
    </citation>
    <scope>NUCLEOTIDE SEQUENCE [LARGE SCALE GENOMIC DNA]</scope>
    <source>
        <strain evidence="2">Zhou-2022a</strain>
        <tissue evidence="2">Leaf</tissue>
    </source>
</reference>
<name>A0AAW2D1E2_9ROSI</name>
<feature type="region of interest" description="Disordered" evidence="1">
    <location>
        <begin position="1"/>
        <end position="30"/>
    </location>
</feature>
<dbReference type="AlphaFoldDB" id="A0AAW2D1E2"/>